<dbReference type="InterPro" id="IPR013320">
    <property type="entry name" value="ConA-like_dom_sf"/>
</dbReference>
<dbReference type="KEGG" id="drc:G0Q07_00080"/>
<dbReference type="CDD" id="cd08023">
    <property type="entry name" value="GH16_laminarinase_like"/>
    <property type="match status" value="1"/>
</dbReference>
<name>A0A6C0RGM4_9BACT</name>
<dbReference type="InterPro" id="IPR050546">
    <property type="entry name" value="Glycosyl_Hydrlase_16"/>
</dbReference>
<dbReference type="PANTHER" id="PTHR10963:SF55">
    <property type="entry name" value="GLYCOSIDE HYDROLASE FAMILY 16 PROTEIN"/>
    <property type="match status" value="1"/>
</dbReference>
<feature type="domain" description="GH16" evidence="2">
    <location>
        <begin position="5"/>
        <end position="236"/>
    </location>
</feature>
<evidence type="ECO:0000259" key="2">
    <source>
        <dbReference type="PROSITE" id="PS51762"/>
    </source>
</evidence>
<evidence type="ECO:0000313" key="4">
    <source>
        <dbReference type="Proteomes" id="UP000474630"/>
    </source>
</evidence>
<evidence type="ECO:0000313" key="3">
    <source>
        <dbReference type="EMBL" id="QIA09868.1"/>
    </source>
</evidence>
<sequence length="236" mass="26071">MVWSDEFDGDAVNSDNWTFETGSGGWGNNELQNYTNAANAEINDGILTITAEKVNDNKVPGSYTSTRIITSGKQEFTYGRMEIRAKLPSGRGIWPAIWMLGANIGNVGWPACGEIDIMEYVGYQPNTVHATVHTSAGSGGDGSGSSKTLNTAEEEFHVYGVFWTEKEMVFYTDSPENVTHRYAPSNKTSDNWPFDKPQFFILNVAVGGNWGGAQGIDNSIFPQMMEVDYVRVYQEM</sequence>
<accession>A0A6C0RGM4</accession>
<keyword evidence="4" id="KW-1185">Reference proteome</keyword>
<comment type="similarity">
    <text evidence="1">Belongs to the glycosyl hydrolase 16 family.</text>
</comment>
<dbReference type="Gene3D" id="2.60.120.200">
    <property type="match status" value="1"/>
</dbReference>
<evidence type="ECO:0000256" key="1">
    <source>
        <dbReference type="ARBA" id="ARBA00006865"/>
    </source>
</evidence>
<reference evidence="3 4" key="1">
    <citation type="submission" date="2020-02" db="EMBL/GenBank/DDBJ databases">
        <title>Genome sequencing for Draconibacterium sp. strain M1.</title>
        <authorList>
            <person name="Park S.-J."/>
        </authorList>
    </citation>
    <scope>NUCLEOTIDE SEQUENCE [LARGE SCALE GENOMIC DNA]</scope>
    <source>
        <strain evidence="3 4">M1</strain>
    </source>
</reference>
<dbReference type="EMBL" id="CP048409">
    <property type="protein sequence ID" value="QIA09868.1"/>
    <property type="molecule type" value="Genomic_DNA"/>
</dbReference>
<organism evidence="3 4">
    <name type="scientific">Draconibacterium halophilum</name>
    <dbReference type="NCBI Taxonomy" id="2706887"/>
    <lineage>
        <taxon>Bacteria</taxon>
        <taxon>Pseudomonadati</taxon>
        <taxon>Bacteroidota</taxon>
        <taxon>Bacteroidia</taxon>
        <taxon>Marinilabiliales</taxon>
        <taxon>Prolixibacteraceae</taxon>
        <taxon>Draconibacterium</taxon>
    </lineage>
</organism>
<dbReference type="Proteomes" id="UP000474630">
    <property type="component" value="Chromosome"/>
</dbReference>
<dbReference type="Pfam" id="PF00722">
    <property type="entry name" value="Glyco_hydro_16"/>
    <property type="match status" value="1"/>
</dbReference>
<dbReference type="PANTHER" id="PTHR10963">
    <property type="entry name" value="GLYCOSYL HYDROLASE-RELATED"/>
    <property type="match status" value="1"/>
</dbReference>
<proteinExistence type="inferred from homology"/>
<dbReference type="SUPFAM" id="SSF49899">
    <property type="entry name" value="Concanavalin A-like lectins/glucanases"/>
    <property type="match status" value="1"/>
</dbReference>
<dbReference type="GO" id="GO:0004553">
    <property type="term" value="F:hydrolase activity, hydrolyzing O-glycosyl compounds"/>
    <property type="evidence" value="ECO:0007669"/>
    <property type="project" value="InterPro"/>
</dbReference>
<dbReference type="GO" id="GO:0005975">
    <property type="term" value="P:carbohydrate metabolic process"/>
    <property type="evidence" value="ECO:0007669"/>
    <property type="project" value="InterPro"/>
</dbReference>
<protein>
    <submittedName>
        <fullName evidence="3">Glycoside hydrolase family 16 protein</fullName>
    </submittedName>
</protein>
<keyword evidence="3" id="KW-0378">Hydrolase</keyword>
<dbReference type="InterPro" id="IPR000757">
    <property type="entry name" value="Beta-glucanase-like"/>
</dbReference>
<dbReference type="PROSITE" id="PS51762">
    <property type="entry name" value="GH16_2"/>
    <property type="match status" value="1"/>
</dbReference>
<dbReference type="AlphaFoldDB" id="A0A6C0RGM4"/>
<gene>
    <name evidence="3" type="ORF">G0Q07_00080</name>
</gene>